<keyword evidence="2" id="KW-1185">Reference proteome</keyword>
<evidence type="ECO:0000313" key="2">
    <source>
        <dbReference type="Proteomes" id="UP000078200"/>
    </source>
</evidence>
<dbReference type="EnsemblMetazoa" id="GAUT038561-RA">
    <property type="protein sequence ID" value="GAUT038561-PA"/>
    <property type="gene ID" value="GAUT038561"/>
</dbReference>
<sequence length="106" mass="11493">MHKYTIPLYFKYKEYFISKEIKDWHPLNAKVSSKSFLSTASIPLTPVSPSQAKPHRAGRPTKTILAPKAKALNISLPCLTPPSNITVNLSPTALTTSGKASIDAGT</sequence>
<organism evidence="1 2">
    <name type="scientific">Glossina austeni</name>
    <name type="common">Savannah tsetse fly</name>
    <dbReference type="NCBI Taxonomy" id="7395"/>
    <lineage>
        <taxon>Eukaryota</taxon>
        <taxon>Metazoa</taxon>
        <taxon>Ecdysozoa</taxon>
        <taxon>Arthropoda</taxon>
        <taxon>Hexapoda</taxon>
        <taxon>Insecta</taxon>
        <taxon>Pterygota</taxon>
        <taxon>Neoptera</taxon>
        <taxon>Endopterygota</taxon>
        <taxon>Diptera</taxon>
        <taxon>Brachycera</taxon>
        <taxon>Muscomorpha</taxon>
        <taxon>Hippoboscoidea</taxon>
        <taxon>Glossinidae</taxon>
        <taxon>Glossina</taxon>
    </lineage>
</organism>
<evidence type="ECO:0000313" key="1">
    <source>
        <dbReference type="EnsemblMetazoa" id="GAUT038561-PA"/>
    </source>
</evidence>
<dbReference type="Proteomes" id="UP000078200">
    <property type="component" value="Unassembled WGS sequence"/>
</dbReference>
<dbReference type="VEuPathDB" id="VectorBase:GAUT038561"/>
<protein>
    <submittedName>
        <fullName evidence="1">Uncharacterized protein</fullName>
    </submittedName>
</protein>
<dbReference type="AlphaFoldDB" id="A0A1A9VII1"/>
<accession>A0A1A9VII1</accession>
<name>A0A1A9VII1_GLOAU</name>
<reference evidence="1" key="1">
    <citation type="submission" date="2020-05" db="UniProtKB">
        <authorList>
            <consortium name="EnsemblMetazoa"/>
        </authorList>
    </citation>
    <scope>IDENTIFICATION</scope>
    <source>
        <strain evidence="1">TTRI</strain>
    </source>
</reference>
<proteinExistence type="predicted"/>